<reference evidence="8" key="1">
    <citation type="submission" date="2022-10" db="EMBL/GenBank/DDBJ databases">
        <title>Novel sulphate-reducing endosymbionts in the free-living metamonad Anaeramoeba.</title>
        <authorList>
            <person name="Jerlstrom-Hultqvist J."/>
            <person name="Cepicka I."/>
            <person name="Gallot-Lavallee L."/>
            <person name="Salas-Leiva D."/>
            <person name="Curtis B.A."/>
            <person name="Zahonova K."/>
            <person name="Pipaliya S."/>
            <person name="Dacks J."/>
            <person name="Roger A.J."/>
        </authorList>
    </citation>
    <scope>NUCLEOTIDE SEQUENCE</scope>
    <source>
        <strain evidence="8">BMAN</strain>
    </source>
</reference>
<feature type="domain" description="Amino acid transporter transmembrane" evidence="7">
    <location>
        <begin position="137"/>
        <end position="541"/>
    </location>
</feature>
<dbReference type="InterPro" id="IPR013057">
    <property type="entry name" value="AA_transpt_TM"/>
</dbReference>
<accession>A0A9Q0LJR1</accession>
<evidence type="ECO:0000259" key="7">
    <source>
        <dbReference type="Pfam" id="PF01490"/>
    </source>
</evidence>
<feature type="transmembrane region" description="Helical" evidence="6">
    <location>
        <begin position="203"/>
        <end position="222"/>
    </location>
</feature>
<name>A0A9Q0LJR1_ANAIG</name>
<feature type="transmembrane region" description="Helical" evidence="6">
    <location>
        <begin position="360"/>
        <end position="379"/>
    </location>
</feature>
<dbReference type="PANTHER" id="PTHR16189">
    <property type="entry name" value="TRANSMEMBRANE PROTEIN 104-RELATED"/>
    <property type="match status" value="1"/>
</dbReference>
<feature type="transmembrane region" description="Helical" evidence="6">
    <location>
        <begin position="12"/>
        <end position="33"/>
    </location>
</feature>
<keyword evidence="3 6" id="KW-1133">Transmembrane helix</keyword>
<keyword evidence="2 6" id="KW-0812">Transmembrane</keyword>
<keyword evidence="4 6" id="KW-0472">Membrane</keyword>
<feature type="region of interest" description="Disordered" evidence="5">
    <location>
        <begin position="84"/>
        <end position="106"/>
    </location>
</feature>
<feature type="transmembrane region" description="Helical" evidence="6">
    <location>
        <begin position="274"/>
        <end position="297"/>
    </location>
</feature>
<comment type="caution">
    <text evidence="8">The sequence shown here is derived from an EMBL/GenBank/DDBJ whole genome shotgun (WGS) entry which is preliminary data.</text>
</comment>
<dbReference type="AlphaFoldDB" id="A0A9Q0LJR1"/>
<dbReference type="OMA" id="MWVCESV"/>
<feature type="transmembrane region" description="Helical" evidence="6">
    <location>
        <begin position="519"/>
        <end position="548"/>
    </location>
</feature>
<evidence type="ECO:0000256" key="1">
    <source>
        <dbReference type="ARBA" id="ARBA00004370"/>
    </source>
</evidence>
<feature type="transmembrane region" description="Helical" evidence="6">
    <location>
        <begin position="158"/>
        <end position="183"/>
    </location>
</feature>
<evidence type="ECO:0000313" key="8">
    <source>
        <dbReference type="EMBL" id="KAJ5073921.1"/>
    </source>
</evidence>
<feature type="transmembrane region" description="Helical" evidence="6">
    <location>
        <begin position="45"/>
        <end position="66"/>
    </location>
</feature>
<protein>
    <recommendedName>
        <fullName evidence="7">Amino acid transporter transmembrane domain-containing protein</fullName>
    </recommendedName>
</protein>
<comment type="subcellular location">
    <subcellularLocation>
        <location evidence="1">Membrane</location>
    </subcellularLocation>
</comment>
<dbReference type="PANTHER" id="PTHR16189:SF2">
    <property type="entry name" value="AMINO ACID TRANSPORTER TRANSMEMBRANE DOMAIN-CONTAINING PROTEIN"/>
    <property type="match status" value="1"/>
</dbReference>
<evidence type="ECO:0000256" key="3">
    <source>
        <dbReference type="ARBA" id="ARBA00022989"/>
    </source>
</evidence>
<proteinExistence type="predicted"/>
<feature type="transmembrane region" description="Helical" evidence="6">
    <location>
        <begin position="454"/>
        <end position="471"/>
    </location>
</feature>
<dbReference type="EMBL" id="JAPDFW010000071">
    <property type="protein sequence ID" value="KAJ5073921.1"/>
    <property type="molecule type" value="Genomic_DNA"/>
</dbReference>
<dbReference type="Proteomes" id="UP001149090">
    <property type="component" value="Unassembled WGS sequence"/>
</dbReference>
<evidence type="ECO:0000256" key="4">
    <source>
        <dbReference type="ARBA" id="ARBA00023136"/>
    </source>
</evidence>
<evidence type="ECO:0000313" key="9">
    <source>
        <dbReference type="Proteomes" id="UP001149090"/>
    </source>
</evidence>
<gene>
    <name evidence="8" type="ORF">M0811_08194</name>
</gene>
<keyword evidence="9" id="KW-1185">Reference proteome</keyword>
<feature type="transmembrane region" description="Helical" evidence="6">
    <location>
        <begin position="234"/>
        <end position="254"/>
    </location>
</feature>
<dbReference type="Pfam" id="PF01490">
    <property type="entry name" value="Aa_trans"/>
    <property type="match status" value="1"/>
</dbReference>
<feature type="transmembrane region" description="Helical" evidence="6">
    <location>
        <begin position="309"/>
        <end position="333"/>
    </location>
</feature>
<evidence type="ECO:0000256" key="5">
    <source>
        <dbReference type="SAM" id="MobiDB-lite"/>
    </source>
</evidence>
<dbReference type="OrthoDB" id="294541at2759"/>
<sequence length="549" mass="63277">MDIQNSQQKPKKMFGSFIGYVFMINYILGVGILEIPYSFEASGLLLSAIFLLVVTFFSSTTMMYVVEVEGRAEGIVSYFEEKKQEQNLPQNPNNLSESNDSDNNQQDPIEDQTQNLIFDEKEISRFEIKNRKFEVNEMCNLFLGKFGKRFFTFASTCYLYGALWSYASVFSTSLIRILPLTFLTHGDLCEIDGKLTSGCQYNYYLYMVLFALISIPLSCLDLSEQIIVQTALFIFRLFSLLLILVTTIIAMHTVKKDNHPDKPPYIGTKKLFDFKGVAYIFTNAIFSQLVHHSTTIIAEPVKKKRKLRVIFNSAFLTTYFFYSTLGIVCAMYFGENVLSVISLNWIELELFKSATTWRYIVEYCVVIFPVIEVLSAFPLHAITLGNNMYFAVYPVQKDPIPFDKLMKEQEKTEKKEEPEQQEDQRRDTRDEMIADEDLTLLPYHKKKGSKKKKILFRLIASIPPIIGACLIRKLPDIIIMNGTFGCFIAYLIPSLLAWKSKKIAQQIFGKSKTPYSNWLSNDIFIWISFGFGVFSFFVIWIIILINFLS</sequence>
<evidence type="ECO:0000256" key="6">
    <source>
        <dbReference type="SAM" id="Phobius"/>
    </source>
</evidence>
<feature type="transmembrane region" description="Helical" evidence="6">
    <location>
        <begin position="477"/>
        <end position="498"/>
    </location>
</feature>
<feature type="region of interest" description="Disordered" evidence="5">
    <location>
        <begin position="409"/>
        <end position="429"/>
    </location>
</feature>
<dbReference type="GO" id="GO:0016020">
    <property type="term" value="C:membrane"/>
    <property type="evidence" value="ECO:0007669"/>
    <property type="project" value="UniProtKB-SubCell"/>
</dbReference>
<evidence type="ECO:0000256" key="2">
    <source>
        <dbReference type="ARBA" id="ARBA00022692"/>
    </source>
</evidence>
<organism evidence="8 9">
    <name type="scientific">Anaeramoeba ignava</name>
    <name type="common">Anaerobic marine amoeba</name>
    <dbReference type="NCBI Taxonomy" id="1746090"/>
    <lineage>
        <taxon>Eukaryota</taxon>
        <taxon>Metamonada</taxon>
        <taxon>Anaeramoebidae</taxon>
        <taxon>Anaeramoeba</taxon>
    </lineage>
</organism>
<feature type="compositionally biased region" description="Low complexity" evidence="5">
    <location>
        <begin position="86"/>
        <end position="106"/>
    </location>
</feature>